<name>A0A1M2W0J9_TRAPU</name>
<comment type="caution">
    <text evidence="1">The sequence shown here is derived from an EMBL/GenBank/DDBJ whole genome shotgun (WGS) entry which is preliminary data.</text>
</comment>
<gene>
    <name evidence="1" type="ORF">TRAPUB_10147</name>
</gene>
<dbReference type="OrthoDB" id="2316594at2759"/>
<accession>A0A1M2W0J9</accession>
<dbReference type="STRING" id="154538.A0A1M2W0J9"/>
<keyword evidence="2" id="KW-1185">Reference proteome</keyword>
<reference evidence="1 2" key="1">
    <citation type="submission" date="2016-10" db="EMBL/GenBank/DDBJ databases">
        <title>Genome sequence of the basidiomycete white-rot fungus Trametes pubescens.</title>
        <authorList>
            <person name="Makela M.R."/>
            <person name="Granchi Z."/>
            <person name="Peng M."/>
            <person name="De Vries R.P."/>
            <person name="Grigoriev I."/>
            <person name="Riley R."/>
            <person name="Hilden K."/>
        </authorList>
    </citation>
    <scope>NUCLEOTIDE SEQUENCE [LARGE SCALE GENOMIC DNA]</scope>
    <source>
        <strain evidence="1 2">FBCC735</strain>
    </source>
</reference>
<organism evidence="1 2">
    <name type="scientific">Trametes pubescens</name>
    <name type="common">White-rot fungus</name>
    <dbReference type="NCBI Taxonomy" id="154538"/>
    <lineage>
        <taxon>Eukaryota</taxon>
        <taxon>Fungi</taxon>
        <taxon>Dikarya</taxon>
        <taxon>Basidiomycota</taxon>
        <taxon>Agaricomycotina</taxon>
        <taxon>Agaricomycetes</taxon>
        <taxon>Polyporales</taxon>
        <taxon>Polyporaceae</taxon>
        <taxon>Trametes</taxon>
    </lineage>
</organism>
<proteinExistence type="predicted"/>
<sequence length="58" mass="6216">MAGLQELSLLNLESSLEDVAGEHEIITAPLLTREAYVAAGMQQKQSQYGVLGSLTAIR</sequence>
<dbReference type="AlphaFoldDB" id="A0A1M2W0J9"/>
<evidence type="ECO:0000313" key="1">
    <source>
        <dbReference type="EMBL" id="OJT13381.1"/>
    </source>
</evidence>
<dbReference type="Proteomes" id="UP000184267">
    <property type="component" value="Unassembled WGS sequence"/>
</dbReference>
<evidence type="ECO:0000313" key="2">
    <source>
        <dbReference type="Proteomes" id="UP000184267"/>
    </source>
</evidence>
<dbReference type="EMBL" id="MNAD01000413">
    <property type="protein sequence ID" value="OJT13381.1"/>
    <property type="molecule type" value="Genomic_DNA"/>
</dbReference>
<protein>
    <submittedName>
        <fullName evidence="1">Uncharacterized protein</fullName>
    </submittedName>
</protein>